<dbReference type="Pfam" id="PF13673">
    <property type="entry name" value="Acetyltransf_10"/>
    <property type="match status" value="1"/>
</dbReference>
<reference evidence="2 3" key="1">
    <citation type="submission" date="2018-11" db="EMBL/GenBank/DDBJ databases">
        <title>Whole genome sequencing of an environmental sample.</title>
        <authorList>
            <person name="Sarangi A.N."/>
            <person name="Singh D."/>
            <person name="Tripathy S."/>
        </authorList>
    </citation>
    <scope>NUCLEOTIDE SEQUENCE [LARGE SCALE GENOMIC DNA]</scope>
    <source>
        <strain evidence="2 3">Lakshadweep</strain>
    </source>
</reference>
<dbReference type="GO" id="GO:0004343">
    <property type="term" value="F:glucosamine 6-phosphate N-acetyltransferase activity"/>
    <property type="evidence" value="ECO:0007669"/>
    <property type="project" value="TreeGrafter"/>
</dbReference>
<evidence type="ECO:0000313" key="3">
    <source>
        <dbReference type="Proteomes" id="UP000292459"/>
    </source>
</evidence>
<dbReference type="InterPro" id="IPR039143">
    <property type="entry name" value="GNPNAT1-like"/>
</dbReference>
<protein>
    <submittedName>
        <fullName evidence="2">GNAT family N-acetyltransferase</fullName>
    </submittedName>
</protein>
<comment type="caution">
    <text evidence="2">The sequence shown here is derived from an EMBL/GenBank/DDBJ whole genome shotgun (WGS) entry which is preliminary data.</text>
</comment>
<sequence length="153" mass="17385">MVTTLSVPLTQPKIITRVIDYNSEKTLIHKVRTEVFVHEQKIPAHLEIDDLDNVSQHVLATYGGHAVGAGRLTPHGRIGRVAVSRPLRRQGVGQQIMALLLELAQRNHYREVVLSAQHHAIAFYEKLGFECEGEEFLEVGIWHVTMRKQMFLC</sequence>
<keyword evidence="3" id="KW-1185">Reference proteome</keyword>
<dbReference type="PANTHER" id="PTHR13355">
    <property type="entry name" value="GLUCOSAMINE 6-PHOSPHATE N-ACETYLTRANSFERASE"/>
    <property type="match status" value="1"/>
</dbReference>
<dbReference type="AlphaFoldDB" id="A0A4Q7E5F9"/>
<dbReference type="InterPro" id="IPR016181">
    <property type="entry name" value="Acyl_CoA_acyltransferase"/>
</dbReference>
<dbReference type="PANTHER" id="PTHR13355:SF11">
    <property type="entry name" value="GLUCOSAMINE 6-PHOSPHATE N-ACETYLTRANSFERASE"/>
    <property type="match status" value="1"/>
</dbReference>
<gene>
    <name evidence="2" type="ORF">DYY88_16790</name>
</gene>
<dbReference type="SUPFAM" id="SSF55729">
    <property type="entry name" value="Acyl-CoA N-acyltransferases (Nat)"/>
    <property type="match status" value="1"/>
</dbReference>
<dbReference type="EMBL" id="QVFV01000004">
    <property type="protein sequence ID" value="RZM77299.1"/>
    <property type="molecule type" value="Genomic_DNA"/>
</dbReference>
<dbReference type="Proteomes" id="UP000292459">
    <property type="component" value="Unassembled WGS sequence"/>
</dbReference>
<organism evidence="2 3">
    <name type="scientific">Leptolyngbya iicbica LK</name>
    <dbReference type="NCBI Taxonomy" id="2294035"/>
    <lineage>
        <taxon>Bacteria</taxon>
        <taxon>Bacillati</taxon>
        <taxon>Cyanobacteriota</taxon>
        <taxon>Cyanophyceae</taxon>
        <taxon>Leptolyngbyales</taxon>
        <taxon>Leptolyngbyaceae</taxon>
        <taxon>Leptolyngbya group</taxon>
        <taxon>Leptolyngbya</taxon>
        <taxon>Leptolyngbya iicbica</taxon>
    </lineage>
</organism>
<accession>A0A4Q7E5F9</accession>
<dbReference type="PROSITE" id="PS51186">
    <property type="entry name" value="GNAT"/>
    <property type="match status" value="1"/>
</dbReference>
<dbReference type="InterPro" id="IPR000182">
    <property type="entry name" value="GNAT_dom"/>
</dbReference>
<evidence type="ECO:0000313" key="2">
    <source>
        <dbReference type="EMBL" id="RZM77299.1"/>
    </source>
</evidence>
<dbReference type="Gene3D" id="3.40.630.30">
    <property type="match status" value="1"/>
</dbReference>
<dbReference type="OrthoDB" id="9796171at2"/>
<keyword evidence="2" id="KW-0808">Transferase</keyword>
<dbReference type="CDD" id="cd04301">
    <property type="entry name" value="NAT_SF"/>
    <property type="match status" value="1"/>
</dbReference>
<name>A0A4Q7E5F9_9CYAN</name>
<dbReference type="RefSeq" id="WP_044151162.1">
    <property type="nucleotide sequence ID" value="NZ_QVFV01000004.1"/>
</dbReference>
<evidence type="ECO:0000259" key="1">
    <source>
        <dbReference type="PROSITE" id="PS51186"/>
    </source>
</evidence>
<feature type="domain" description="N-acetyltransferase" evidence="1">
    <location>
        <begin position="14"/>
        <end position="151"/>
    </location>
</feature>
<proteinExistence type="predicted"/>